<keyword evidence="2" id="KW-0472">Membrane</keyword>
<feature type="transmembrane region" description="Helical" evidence="2">
    <location>
        <begin position="43"/>
        <end position="65"/>
    </location>
</feature>
<keyword evidence="2" id="KW-1133">Transmembrane helix</keyword>
<evidence type="ECO:0000256" key="2">
    <source>
        <dbReference type="SAM" id="Phobius"/>
    </source>
</evidence>
<keyword evidence="4" id="KW-1185">Reference proteome</keyword>
<dbReference type="Proteomes" id="UP001432312">
    <property type="component" value="Chromosome"/>
</dbReference>
<evidence type="ECO:0000256" key="1">
    <source>
        <dbReference type="SAM" id="MobiDB-lite"/>
    </source>
</evidence>
<feature type="compositionally biased region" description="Polar residues" evidence="1">
    <location>
        <begin position="124"/>
        <end position="150"/>
    </location>
</feature>
<gene>
    <name evidence="3" type="ORF">OHA91_02355</name>
</gene>
<accession>A0ABZ1Q4Y5</accession>
<evidence type="ECO:0000313" key="4">
    <source>
        <dbReference type="Proteomes" id="UP001432312"/>
    </source>
</evidence>
<organism evidence="3 4">
    <name type="scientific">Streptomyces erythrochromogenes</name>
    <dbReference type="NCBI Taxonomy" id="285574"/>
    <lineage>
        <taxon>Bacteria</taxon>
        <taxon>Bacillati</taxon>
        <taxon>Actinomycetota</taxon>
        <taxon>Actinomycetes</taxon>
        <taxon>Kitasatosporales</taxon>
        <taxon>Streptomycetaceae</taxon>
        <taxon>Streptomyces</taxon>
    </lineage>
</organism>
<evidence type="ECO:0008006" key="5">
    <source>
        <dbReference type="Google" id="ProtNLM"/>
    </source>
</evidence>
<dbReference type="GeneID" id="95494841"/>
<evidence type="ECO:0000313" key="3">
    <source>
        <dbReference type="EMBL" id="WUN77432.1"/>
    </source>
</evidence>
<dbReference type="EMBL" id="CP108036">
    <property type="protein sequence ID" value="WUN77432.1"/>
    <property type="molecule type" value="Genomic_DNA"/>
</dbReference>
<sequence>MPESHDPLRSAFRAAASAGQSATMLPPVSVIEQHGERVRRRRIAGIAAACCLLLGGSGAALAAFLPQDSGRPTLPATTPSPVPPADLPTSLPTSVPPSAPPSAQSTASSRTAPTATAGVGGPDPTSTMSARPPQGSTYPGAPTATTQPPR</sequence>
<feature type="compositionally biased region" description="Low complexity" evidence="1">
    <location>
        <begin position="101"/>
        <end position="117"/>
    </location>
</feature>
<protein>
    <recommendedName>
        <fullName evidence="5">Cellulase</fullName>
    </recommendedName>
</protein>
<reference evidence="3" key="1">
    <citation type="submission" date="2022-10" db="EMBL/GenBank/DDBJ databases">
        <title>The complete genomes of actinobacterial strains from the NBC collection.</title>
        <authorList>
            <person name="Joergensen T.S."/>
            <person name="Alvarez Arevalo M."/>
            <person name="Sterndorff E.B."/>
            <person name="Faurdal D."/>
            <person name="Vuksanovic O."/>
            <person name="Mourched A.-S."/>
            <person name="Charusanti P."/>
            <person name="Shaw S."/>
            <person name="Blin K."/>
            <person name="Weber T."/>
        </authorList>
    </citation>
    <scope>NUCLEOTIDE SEQUENCE</scope>
    <source>
        <strain evidence="3">NBC_00303</strain>
    </source>
</reference>
<proteinExistence type="predicted"/>
<feature type="region of interest" description="Disordered" evidence="1">
    <location>
        <begin position="67"/>
        <end position="150"/>
    </location>
</feature>
<dbReference type="RefSeq" id="WP_266496091.1">
    <property type="nucleotide sequence ID" value="NZ_CP108036.1"/>
</dbReference>
<name>A0ABZ1Q4Y5_9ACTN</name>
<keyword evidence="2" id="KW-0812">Transmembrane</keyword>